<comment type="caution">
    <text evidence="4">The sequence shown here is derived from an EMBL/GenBank/DDBJ whole genome shotgun (WGS) entry which is preliminary data.</text>
</comment>
<reference evidence="5" key="1">
    <citation type="submission" date="2018-09" db="EMBL/GenBank/DDBJ databases">
        <title>Draft Genome Sequence of Mediterraneibacter sp. KCTC 15684.</title>
        <authorList>
            <person name="Kim J.S."/>
            <person name="Han K.I."/>
            <person name="Suh M.K."/>
            <person name="Lee K.C."/>
            <person name="Eom M.K."/>
            <person name="Lee J.H."/>
            <person name="Park S.H."/>
            <person name="Kang S.W."/>
            <person name="Park J.E."/>
            <person name="Oh B.S."/>
            <person name="Yu S.Y."/>
            <person name="Choi S.H."/>
            <person name="Lee D.H."/>
            <person name="Yoon H."/>
            <person name="Kim B."/>
            <person name="Yang S.J."/>
            <person name="Lee J.S."/>
        </authorList>
    </citation>
    <scope>NUCLEOTIDE SEQUENCE [LARGE SCALE GENOMIC DNA]</scope>
    <source>
        <strain evidence="5">KCTC 15684</strain>
    </source>
</reference>
<sequence length="361" mass="41579">MKLYCMSVKKENKTTAGAKAPEDVTTICRKIGAQEIVFSPVHSFKNLNITRFFALFIGIKNWINLLFVVKKNSYVIIQHPNENILVANKFINVCKQIKKCKFITLIHDLESLRRFVFKNNSTILNNRSRIADETLLKKSDYIISHNENMTKYLVERGFDSSKIVNLKIFDYLHECDLPDFNKDDYKTVVIAGNLDPQKATYIYQLDKLGKLDYKINLFGPNYDARNDGKNIQYYGQCSPEELPEKLIGGFGLVWDGTELDGCHGNAGEYIKYNNPHKCSLFLASGLPVIIWEEAALAPFVLENHVGFTVRSLKEINDILKNMDIEEYSVMKHNVVKISEKLRQGHYLKNAIKEIMEKENIY</sequence>
<name>A0A391PA34_9FIRM</name>
<dbReference type="PIRSF" id="PIRSF007023">
    <property type="entry name" value="UDP-Galf_transf"/>
    <property type="match status" value="1"/>
</dbReference>
<dbReference type="Proteomes" id="UP000265643">
    <property type="component" value="Unassembled WGS sequence"/>
</dbReference>
<dbReference type="AlphaFoldDB" id="A0A391PA34"/>
<evidence type="ECO:0000259" key="2">
    <source>
        <dbReference type="Pfam" id="PF26334"/>
    </source>
</evidence>
<evidence type="ECO:0000259" key="3">
    <source>
        <dbReference type="Pfam" id="PF26337"/>
    </source>
</evidence>
<accession>A0A391PA34</accession>
<dbReference type="InterPro" id="IPR058591">
    <property type="entry name" value="Gtf3_N"/>
</dbReference>
<dbReference type="Pfam" id="PF26334">
    <property type="entry name" value="Gtf3_N"/>
    <property type="match status" value="1"/>
</dbReference>
<protein>
    <recommendedName>
        <fullName evidence="6">Beta-1,6-galactofuranosyltransferase</fullName>
    </recommendedName>
</protein>
<dbReference type="SUPFAM" id="SSF53756">
    <property type="entry name" value="UDP-Glycosyltransferase/glycogen phosphorylase"/>
    <property type="match status" value="1"/>
</dbReference>
<proteinExistence type="predicted"/>
<keyword evidence="5" id="KW-1185">Reference proteome</keyword>
<keyword evidence="1" id="KW-0808">Transferase</keyword>
<dbReference type="InterPro" id="IPR058592">
    <property type="entry name" value="Gtf3_C"/>
</dbReference>
<organism evidence="4 5">
    <name type="scientific">Mediterraneibacter butyricigenes</name>
    <dbReference type="NCBI Taxonomy" id="2316025"/>
    <lineage>
        <taxon>Bacteria</taxon>
        <taxon>Bacillati</taxon>
        <taxon>Bacillota</taxon>
        <taxon>Clostridia</taxon>
        <taxon>Lachnospirales</taxon>
        <taxon>Lachnospiraceae</taxon>
        <taxon>Mediterraneibacter</taxon>
    </lineage>
</organism>
<evidence type="ECO:0000313" key="4">
    <source>
        <dbReference type="EMBL" id="GCA66493.1"/>
    </source>
</evidence>
<gene>
    <name evidence="4" type="ORF">KGMB01110_09290</name>
</gene>
<feature type="domain" description="Glucosyltransferase 3-like C-terminal" evidence="3">
    <location>
        <begin position="188"/>
        <end position="353"/>
    </location>
</feature>
<evidence type="ECO:0000313" key="5">
    <source>
        <dbReference type="Proteomes" id="UP000265643"/>
    </source>
</evidence>
<evidence type="ECO:0008006" key="6">
    <source>
        <dbReference type="Google" id="ProtNLM"/>
    </source>
</evidence>
<dbReference type="EMBL" id="BHGK01000001">
    <property type="protein sequence ID" value="GCA66493.1"/>
    <property type="molecule type" value="Genomic_DNA"/>
</dbReference>
<dbReference type="Pfam" id="PF26337">
    <property type="entry name" value="Gtf3_C"/>
    <property type="match status" value="1"/>
</dbReference>
<feature type="domain" description="Glucosyltransferase 3-like N-terminal" evidence="2">
    <location>
        <begin position="7"/>
        <end position="168"/>
    </location>
</feature>
<dbReference type="Gene3D" id="3.40.50.2000">
    <property type="entry name" value="Glycogen Phosphorylase B"/>
    <property type="match status" value="2"/>
</dbReference>
<evidence type="ECO:0000256" key="1">
    <source>
        <dbReference type="ARBA" id="ARBA00022679"/>
    </source>
</evidence>